<dbReference type="Gene3D" id="3.70.10.10">
    <property type="match status" value="1"/>
</dbReference>
<dbReference type="InterPro" id="IPR022648">
    <property type="entry name" value="Pr_cel_nuc_antig_N"/>
</dbReference>
<dbReference type="PANTHER" id="PTHR11352:SF0">
    <property type="entry name" value="PROLIFERATING CELL NUCLEAR ANTIGEN"/>
    <property type="match status" value="1"/>
</dbReference>
<name>A0A2U9IES8_9CREN</name>
<dbReference type="NCBIfam" id="NF002218">
    <property type="entry name" value="PRK01115.1-1"/>
    <property type="match status" value="1"/>
</dbReference>
<protein>
    <recommendedName>
        <fullName evidence="3">DNA polymerase sliding clamp</fullName>
    </recommendedName>
    <alternativeName>
        <fullName evidence="3">Proliferating cell nuclear antigen homolog</fullName>
        <shortName evidence="3">PCNA</shortName>
    </alternativeName>
</protein>
<comment type="subunit">
    <text evidence="3">Homotrimer. The subunits circularize to form a toroid; DNA passes through its center. Replication factor C (RFC) is required to load the toroid on the DNA.</text>
</comment>
<dbReference type="GO" id="GO:0030337">
    <property type="term" value="F:DNA polymerase processivity factor activity"/>
    <property type="evidence" value="ECO:0007669"/>
    <property type="project" value="UniProtKB-UniRule"/>
</dbReference>
<keyword evidence="1 3" id="KW-0235">DNA replication</keyword>
<dbReference type="InterPro" id="IPR046938">
    <property type="entry name" value="DNA_clamp_sf"/>
</dbReference>
<evidence type="ECO:0000259" key="4">
    <source>
        <dbReference type="Pfam" id="PF00705"/>
    </source>
</evidence>
<dbReference type="Pfam" id="PF00705">
    <property type="entry name" value="PCNA_N"/>
    <property type="match status" value="1"/>
</dbReference>
<dbReference type="GO" id="GO:0006275">
    <property type="term" value="P:regulation of DNA replication"/>
    <property type="evidence" value="ECO:0007669"/>
    <property type="project" value="UniProtKB-UniRule"/>
</dbReference>
<dbReference type="SUPFAM" id="SSF55979">
    <property type="entry name" value="DNA clamp"/>
    <property type="match status" value="2"/>
</dbReference>
<dbReference type="PANTHER" id="PTHR11352">
    <property type="entry name" value="PROLIFERATING CELL NUCLEAR ANTIGEN"/>
    <property type="match status" value="1"/>
</dbReference>
<dbReference type="RefSeq" id="WP_110270400.1">
    <property type="nucleotide sequence ID" value="NZ_CP029289.2"/>
</dbReference>
<evidence type="ECO:0000256" key="2">
    <source>
        <dbReference type="ARBA" id="ARBA00023125"/>
    </source>
</evidence>
<evidence type="ECO:0000313" key="5">
    <source>
        <dbReference type="EMBL" id="AWR94519.1"/>
    </source>
</evidence>
<gene>
    <name evidence="3" type="primary">pcn</name>
    <name evidence="5" type="ORF">DFR85_07855</name>
</gene>
<dbReference type="CDD" id="cd00577">
    <property type="entry name" value="PCNA"/>
    <property type="match status" value="1"/>
</dbReference>
<reference evidence="5 6" key="1">
    <citation type="submission" date="2018-05" db="EMBL/GenBank/DDBJ databases">
        <title>Complete Genome Sequences of Extremely Thermoacidophilic, Metal-Mobilizing Type-Strain Members of the Archaeal Family Sulfolobaceae: Acidianus brierleyi DSM-1651T, Acidianus sulfidivorans DSM-18786T, Metallosphaera hakonensis DSM-7519T, and Metallosphaera prunae DSM-10039T.</title>
        <authorList>
            <person name="Counts J.A."/>
            <person name="Kelly R.M."/>
        </authorList>
    </citation>
    <scope>NUCLEOTIDE SEQUENCE [LARGE SCALE GENOMIC DNA]</scope>
    <source>
        <strain evidence="5 6">DSM 1651</strain>
    </source>
</reference>
<dbReference type="EMBL" id="CP029289">
    <property type="protein sequence ID" value="AWR94519.1"/>
    <property type="molecule type" value="Genomic_DNA"/>
</dbReference>
<dbReference type="Proteomes" id="UP000248044">
    <property type="component" value="Chromosome"/>
</dbReference>
<dbReference type="GeneID" id="36832061"/>
<evidence type="ECO:0000313" key="6">
    <source>
        <dbReference type="Proteomes" id="UP000248044"/>
    </source>
</evidence>
<sequence>MFKAIYPSSKDFYYLINAMSKLSDSIILNFTQEGIISRYLTDDKVLMGVLNIPKDSLEEYSIEKEVSVKLDLTNMKKILGKARSSKSRLEITETDAGIKIVIVDDKSGTRSNIYVKGEKGEIQNLKEPSVSLTVSAAFSGDILKTIIDDAEEISEEAEFSAEDDYIKIYVEESGKTYTAFLKNSKPLSSLEIEKPSKSIYSLEVLKTVASAANFSSSLKLNFGTNLPMKIEASGEKGASLFFWVAPRM</sequence>
<keyword evidence="6" id="KW-1185">Reference proteome</keyword>
<dbReference type="KEGG" id="abri:DFR85_07855"/>
<keyword evidence="2 3" id="KW-0238">DNA-binding</keyword>
<evidence type="ECO:0000256" key="1">
    <source>
        <dbReference type="ARBA" id="ARBA00022705"/>
    </source>
</evidence>
<comment type="similarity">
    <text evidence="3">Belongs to the PCNA family.</text>
</comment>
<organism evidence="5 6">
    <name type="scientific">Acidianus brierleyi</name>
    <dbReference type="NCBI Taxonomy" id="41673"/>
    <lineage>
        <taxon>Archaea</taxon>
        <taxon>Thermoproteota</taxon>
        <taxon>Thermoprotei</taxon>
        <taxon>Sulfolobales</taxon>
        <taxon>Sulfolobaceae</taxon>
        <taxon>Acidianus</taxon>
    </lineage>
</organism>
<accession>A0A2U9IES8</accession>
<dbReference type="GO" id="GO:0003677">
    <property type="term" value="F:DNA binding"/>
    <property type="evidence" value="ECO:0007669"/>
    <property type="project" value="UniProtKB-UniRule"/>
</dbReference>
<proteinExistence type="inferred from homology"/>
<comment type="function">
    <text evidence="3">Sliding clamp subunit that acts as a moving platform for DNA processing. Responsible for tethering the catalytic subunit of DNA polymerase and other proteins to DNA during high-speed replication.</text>
</comment>
<feature type="domain" description="Proliferating cell nuclear antigen PCNA N-terminal" evidence="4">
    <location>
        <begin position="12"/>
        <end position="107"/>
    </location>
</feature>
<dbReference type="AlphaFoldDB" id="A0A2U9IES8"/>
<dbReference type="HAMAP" id="MF_00317">
    <property type="entry name" value="DNApol_clamp_arch"/>
    <property type="match status" value="1"/>
</dbReference>
<dbReference type="InterPro" id="IPR000730">
    <property type="entry name" value="Pr_cel_nuc_antig"/>
</dbReference>
<dbReference type="GO" id="GO:0006272">
    <property type="term" value="P:leading strand elongation"/>
    <property type="evidence" value="ECO:0007669"/>
    <property type="project" value="TreeGrafter"/>
</dbReference>
<evidence type="ECO:0000256" key="3">
    <source>
        <dbReference type="HAMAP-Rule" id="MF_00317"/>
    </source>
</evidence>
<dbReference type="OrthoDB" id="14749at2157"/>